<reference evidence="2 3" key="1">
    <citation type="submission" date="2023-02" db="EMBL/GenBank/DDBJ databases">
        <title>LHISI_Scaffold_Assembly.</title>
        <authorList>
            <person name="Stuart O.P."/>
            <person name="Cleave R."/>
            <person name="Magrath M.J.L."/>
            <person name="Mikheyev A.S."/>
        </authorList>
    </citation>
    <scope>NUCLEOTIDE SEQUENCE [LARGE SCALE GENOMIC DNA]</scope>
    <source>
        <strain evidence="2">Daus_M_001</strain>
        <tissue evidence="2">Leg muscle</tissue>
    </source>
</reference>
<keyword evidence="3" id="KW-1185">Reference proteome</keyword>
<feature type="region of interest" description="Disordered" evidence="1">
    <location>
        <begin position="403"/>
        <end position="434"/>
    </location>
</feature>
<dbReference type="Gene3D" id="3.30.420.10">
    <property type="entry name" value="Ribonuclease H-like superfamily/Ribonuclease H"/>
    <property type="match status" value="1"/>
</dbReference>
<dbReference type="EMBL" id="JARBHB010000012">
    <property type="protein sequence ID" value="KAJ8870976.1"/>
    <property type="molecule type" value="Genomic_DNA"/>
</dbReference>
<evidence type="ECO:0008006" key="4">
    <source>
        <dbReference type="Google" id="ProtNLM"/>
    </source>
</evidence>
<dbReference type="InterPro" id="IPR036397">
    <property type="entry name" value="RNaseH_sf"/>
</dbReference>
<accession>A0ABQ9GGM1</accession>
<protein>
    <recommendedName>
        <fullName evidence="4">Tc1-like transposase DDE domain-containing protein</fullName>
    </recommendedName>
</protein>
<dbReference type="Proteomes" id="UP001159363">
    <property type="component" value="Chromosome 11"/>
</dbReference>
<feature type="compositionally biased region" description="Basic and acidic residues" evidence="1">
    <location>
        <begin position="420"/>
        <end position="434"/>
    </location>
</feature>
<evidence type="ECO:0000313" key="3">
    <source>
        <dbReference type="Proteomes" id="UP001159363"/>
    </source>
</evidence>
<feature type="region of interest" description="Disordered" evidence="1">
    <location>
        <begin position="309"/>
        <end position="329"/>
    </location>
</feature>
<feature type="region of interest" description="Disordered" evidence="1">
    <location>
        <begin position="534"/>
        <end position="583"/>
    </location>
</feature>
<evidence type="ECO:0000313" key="2">
    <source>
        <dbReference type="EMBL" id="KAJ8870976.1"/>
    </source>
</evidence>
<evidence type="ECO:0000256" key="1">
    <source>
        <dbReference type="SAM" id="MobiDB-lite"/>
    </source>
</evidence>
<proteinExistence type="predicted"/>
<sequence>MFSSYSLGLIIRVEGTLYRFSYESILKDHVHPYMMSVFPREDGIFQHDNTPCHTARSVRVWLEKHRPRLQSPSLALNSPDFNPVEDLWDRTTSIVVFAVCLLLHAPFNSCGTPCRQHLSVETHQHLTESLPARLIAVRAAKGGFSEYQQVVIIIVSRSFAAPSRLLSSRIFVASARLVTDYQARRPPSPRTFSDFSATSHAASMLLEGLQDKRGRGRVVVRLLAFQMSEPGSIPGGVAPRFSHVPDDAVGRRFSRGSPVFPTLSFRRCSILTSLRPHRLSSQQQYLSSVSRVSSSPTTRDALIDARRPRCSGRYQPGLPGGAQTLGAARPRQANPVSYVNIPRGNDNEYIWTGQWRIAAILLQPAVGPAGSTSDGRTTSPVVLGRRHLQPPSREPLRSRLHYPRGKARNGSAGLGRVKVGFKDSRGSRTSPKHRDVAEATIEGVRGCVSSAPHSIPRHLRRPLNKAAPLCLASSSSSDILLLSNAILLACAAGVRGTSGCFTPVFSSTLSRGPNMRPDKGEATYTEQRWNAWAGETGEPRETPGPVASSGSIPACENPEATPPGIEPDSPRWEACSLTTTAQN</sequence>
<name>A0ABQ9GGM1_9NEOP</name>
<gene>
    <name evidence="2" type="ORF">PR048_027278</name>
</gene>
<comment type="caution">
    <text evidence="2">The sequence shown here is derived from an EMBL/GenBank/DDBJ whole genome shotgun (WGS) entry which is preliminary data.</text>
</comment>
<organism evidence="2 3">
    <name type="scientific">Dryococelus australis</name>
    <dbReference type="NCBI Taxonomy" id="614101"/>
    <lineage>
        <taxon>Eukaryota</taxon>
        <taxon>Metazoa</taxon>
        <taxon>Ecdysozoa</taxon>
        <taxon>Arthropoda</taxon>
        <taxon>Hexapoda</taxon>
        <taxon>Insecta</taxon>
        <taxon>Pterygota</taxon>
        <taxon>Neoptera</taxon>
        <taxon>Polyneoptera</taxon>
        <taxon>Phasmatodea</taxon>
        <taxon>Verophasmatodea</taxon>
        <taxon>Anareolatae</taxon>
        <taxon>Phasmatidae</taxon>
        <taxon>Eurycanthinae</taxon>
        <taxon>Dryococelus</taxon>
    </lineage>
</organism>